<keyword evidence="3" id="KW-1185">Reference proteome</keyword>
<evidence type="ECO:0000313" key="3">
    <source>
        <dbReference type="Proteomes" id="UP000427906"/>
    </source>
</evidence>
<evidence type="ECO:0000259" key="1">
    <source>
        <dbReference type="Pfam" id="PF00126"/>
    </source>
</evidence>
<dbReference type="AlphaFoldDB" id="A0A5K7YQ16"/>
<dbReference type="Pfam" id="PF00126">
    <property type="entry name" value="HTH_1"/>
    <property type="match status" value="1"/>
</dbReference>
<dbReference type="RefSeq" id="WP_155318383.1">
    <property type="nucleotide sequence ID" value="NZ_AP021874.1"/>
</dbReference>
<protein>
    <recommendedName>
        <fullName evidence="1">HTH lysR-type domain-containing protein</fullName>
    </recommendedName>
</protein>
<accession>A0A5K7YQ16</accession>
<feature type="domain" description="HTH lysR-type" evidence="1">
    <location>
        <begin position="28"/>
        <end position="90"/>
    </location>
</feature>
<name>A0A5K7YQ16_9BACT</name>
<dbReference type="InterPro" id="IPR051815">
    <property type="entry name" value="Molybdate_resp_trans_reg"/>
</dbReference>
<evidence type="ECO:0000313" key="2">
    <source>
        <dbReference type="EMBL" id="BBO70433.1"/>
    </source>
</evidence>
<reference evidence="2 3" key="1">
    <citation type="submission" date="2019-11" db="EMBL/GenBank/DDBJ databases">
        <title>Comparative genomics of hydrocarbon-degrading Desulfosarcina strains.</title>
        <authorList>
            <person name="Watanabe M."/>
            <person name="Kojima H."/>
            <person name="Fukui M."/>
        </authorList>
    </citation>
    <scope>NUCLEOTIDE SEQUENCE [LARGE SCALE GENOMIC DNA]</scope>
    <source>
        <strain evidence="2 3">PL12</strain>
    </source>
</reference>
<dbReference type="InterPro" id="IPR036390">
    <property type="entry name" value="WH_DNA-bd_sf"/>
</dbReference>
<dbReference type="EMBL" id="AP021874">
    <property type="protein sequence ID" value="BBO70433.1"/>
    <property type="molecule type" value="Genomic_DNA"/>
</dbReference>
<dbReference type="OrthoDB" id="9800709at2"/>
<dbReference type="Gene3D" id="1.10.10.10">
    <property type="entry name" value="Winged helix-like DNA-binding domain superfamily/Winged helix DNA-binding domain"/>
    <property type="match status" value="1"/>
</dbReference>
<dbReference type="PANTHER" id="PTHR30432">
    <property type="entry name" value="TRANSCRIPTIONAL REGULATOR MODE"/>
    <property type="match status" value="1"/>
</dbReference>
<dbReference type="GO" id="GO:0003700">
    <property type="term" value="F:DNA-binding transcription factor activity"/>
    <property type="evidence" value="ECO:0007669"/>
    <property type="project" value="InterPro"/>
</dbReference>
<dbReference type="PANTHER" id="PTHR30432:SF1">
    <property type="entry name" value="DNA-BINDING TRANSCRIPTIONAL DUAL REGULATOR MODE"/>
    <property type="match status" value="1"/>
</dbReference>
<dbReference type="KEGG" id="dalk:DSCA_43630"/>
<proteinExistence type="predicted"/>
<organism evidence="2 3">
    <name type="scientific">Desulfosarcina alkanivorans</name>
    <dbReference type="NCBI Taxonomy" id="571177"/>
    <lineage>
        <taxon>Bacteria</taxon>
        <taxon>Pseudomonadati</taxon>
        <taxon>Thermodesulfobacteriota</taxon>
        <taxon>Desulfobacteria</taxon>
        <taxon>Desulfobacterales</taxon>
        <taxon>Desulfosarcinaceae</taxon>
        <taxon>Desulfosarcina</taxon>
    </lineage>
</organism>
<sequence>MAAKTKKVRVKSKVWLEDRQGRIIFGLGRMRILRAIQKCGSLNAAAKDLKMSYRAVWGKIKVTEDALGKPLLVKSQGGSAGGGSTLTPYAHTLMERYLALSRIVDTQADDLFESGFLDPR</sequence>
<gene>
    <name evidence="2" type="ORF">DSCA_43630</name>
</gene>
<dbReference type="Proteomes" id="UP000427906">
    <property type="component" value="Chromosome"/>
</dbReference>
<dbReference type="InterPro" id="IPR000847">
    <property type="entry name" value="LysR_HTH_N"/>
</dbReference>
<dbReference type="InterPro" id="IPR036388">
    <property type="entry name" value="WH-like_DNA-bd_sf"/>
</dbReference>
<dbReference type="SUPFAM" id="SSF46785">
    <property type="entry name" value="Winged helix' DNA-binding domain"/>
    <property type="match status" value="1"/>
</dbReference>